<feature type="transmembrane region" description="Helical" evidence="3">
    <location>
        <begin position="6"/>
        <end position="28"/>
    </location>
</feature>
<evidence type="ECO:0000313" key="4">
    <source>
        <dbReference type="EMBL" id="GEM83437.1"/>
    </source>
</evidence>
<reference evidence="4 5" key="1">
    <citation type="submission" date="2019-07" db="EMBL/GenBank/DDBJ databases">
        <title>Whole genome shotgun sequence of Meiothermus hypogaeus NBRC 106114.</title>
        <authorList>
            <person name="Hosoyama A."/>
            <person name="Uohara A."/>
            <person name="Ohji S."/>
            <person name="Ichikawa N."/>
        </authorList>
    </citation>
    <scope>NUCLEOTIDE SEQUENCE [LARGE SCALE GENOMIC DNA]</scope>
    <source>
        <strain evidence="4 5">NBRC 106114</strain>
    </source>
</reference>
<keyword evidence="3" id="KW-0812">Transmembrane</keyword>
<dbReference type="AlphaFoldDB" id="A0A511R294"/>
<evidence type="ECO:0000313" key="5">
    <source>
        <dbReference type="Proteomes" id="UP000321197"/>
    </source>
</evidence>
<gene>
    <name evidence="4" type="ORF">MHY01S_16030</name>
</gene>
<comment type="caution">
    <text evidence="4">The sequence shown here is derived from an EMBL/GenBank/DDBJ whole genome shotgun (WGS) entry which is preliminary data.</text>
</comment>
<dbReference type="RefSeq" id="WP_119342042.1">
    <property type="nucleotide sequence ID" value="NZ_BJXL01000044.1"/>
</dbReference>
<dbReference type="Pfam" id="PF07963">
    <property type="entry name" value="N_methyl"/>
    <property type="match status" value="1"/>
</dbReference>
<dbReference type="PROSITE" id="PS00409">
    <property type="entry name" value="PROKAR_NTER_METHYL"/>
    <property type="match status" value="1"/>
</dbReference>
<keyword evidence="3" id="KW-0472">Membrane</keyword>
<dbReference type="InterPro" id="IPR012902">
    <property type="entry name" value="N_methyl_site"/>
</dbReference>
<accession>A0A511R294</accession>
<dbReference type="OrthoDB" id="25898at2"/>
<organism evidence="4 5">
    <name type="scientific">Meiothermus hypogaeus NBRC 106114</name>
    <dbReference type="NCBI Taxonomy" id="1227553"/>
    <lineage>
        <taxon>Bacteria</taxon>
        <taxon>Thermotogati</taxon>
        <taxon>Deinococcota</taxon>
        <taxon>Deinococci</taxon>
        <taxon>Thermales</taxon>
        <taxon>Thermaceae</taxon>
        <taxon>Meiothermus</taxon>
    </lineage>
</organism>
<keyword evidence="2" id="KW-0998">Cell outer membrane</keyword>
<evidence type="ECO:0000256" key="1">
    <source>
        <dbReference type="ARBA" id="ARBA00004442"/>
    </source>
</evidence>
<evidence type="ECO:0000256" key="2">
    <source>
        <dbReference type="ARBA" id="ARBA00023237"/>
    </source>
</evidence>
<keyword evidence="3" id="KW-1133">Transmembrane helix</keyword>
<dbReference type="EMBL" id="BJXL01000044">
    <property type="protein sequence ID" value="GEM83437.1"/>
    <property type="molecule type" value="Genomic_DNA"/>
</dbReference>
<comment type="subcellular location">
    <subcellularLocation>
        <location evidence="1">Cell outer membrane</location>
    </subcellularLocation>
</comment>
<name>A0A511R294_9DEIN</name>
<protein>
    <submittedName>
        <fullName evidence="4">Uncharacterized protein</fullName>
    </submittedName>
</protein>
<dbReference type="Proteomes" id="UP000321197">
    <property type="component" value="Unassembled WGS sequence"/>
</dbReference>
<dbReference type="GO" id="GO:0009279">
    <property type="term" value="C:cell outer membrane"/>
    <property type="evidence" value="ECO:0007669"/>
    <property type="project" value="UniProtKB-SubCell"/>
</dbReference>
<proteinExistence type="predicted"/>
<evidence type="ECO:0000256" key="3">
    <source>
        <dbReference type="SAM" id="Phobius"/>
    </source>
</evidence>
<sequence>MQNRGITLVELLIALAVMAVAFGVLVFSQVTNYRATARAGVVSQVKDTATQILENQVGVVLANFTRYYNGCPNGNESGSNFVCSGTGFIINSGIDEGLEGEGQILIQSSAASQGITINLATKVSCYDSFASRTAAIGVGSLEPCPRPN</sequence>
<dbReference type="NCBIfam" id="TIGR02532">
    <property type="entry name" value="IV_pilin_GFxxxE"/>
    <property type="match status" value="1"/>
</dbReference>